<name>A0A7Y9JQ95_9ACTN</name>
<proteinExistence type="predicted"/>
<accession>A0A7Y9JQ95</accession>
<comment type="caution">
    <text evidence="2">The sequence shown here is derived from an EMBL/GenBank/DDBJ whole genome shotgun (WGS) entry which is preliminary data.</text>
</comment>
<reference evidence="2 3" key="1">
    <citation type="submission" date="2020-07" db="EMBL/GenBank/DDBJ databases">
        <title>Sequencing the genomes of 1000 actinobacteria strains.</title>
        <authorList>
            <person name="Klenk H.-P."/>
        </authorList>
    </citation>
    <scope>NUCLEOTIDE SEQUENCE [LARGE SCALE GENOMIC DNA]</scope>
    <source>
        <strain evidence="2 3">DSM 18965</strain>
    </source>
</reference>
<evidence type="ECO:0000313" key="3">
    <source>
        <dbReference type="Proteomes" id="UP000516957"/>
    </source>
</evidence>
<protein>
    <submittedName>
        <fullName evidence="2">Uncharacterized protein</fullName>
    </submittedName>
</protein>
<organism evidence="2 3">
    <name type="scientific">Nocardioides marinisabuli</name>
    <dbReference type="NCBI Taxonomy" id="419476"/>
    <lineage>
        <taxon>Bacteria</taxon>
        <taxon>Bacillati</taxon>
        <taxon>Actinomycetota</taxon>
        <taxon>Actinomycetes</taxon>
        <taxon>Propionibacteriales</taxon>
        <taxon>Nocardioidaceae</taxon>
        <taxon>Nocardioides</taxon>
    </lineage>
</organism>
<keyword evidence="1" id="KW-1133">Transmembrane helix</keyword>
<dbReference type="EMBL" id="JACCBE010000001">
    <property type="protein sequence ID" value="NYD56991.1"/>
    <property type="molecule type" value="Genomic_DNA"/>
</dbReference>
<gene>
    <name evidence="2" type="ORF">BKA08_001229</name>
</gene>
<evidence type="ECO:0000256" key="1">
    <source>
        <dbReference type="SAM" id="Phobius"/>
    </source>
</evidence>
<dbReference type="Proteomes" id="UP000516957">
    <property type="component" value="Unassembled WGS sequence"/>
</dbReference>
<dbReference type="AlphaFoldDB" id="A0A7Y9JQ95"/>
<keyword evidence="1" id="KW-0812">Transmembrane</keyword>
<feature type="transmembrane region" description="Helical" evidence="1">
    <location>
        <begin position="15"/>
        <end position="36"/>
    </location>
</feature>
<evidence type="ECO:0000313" key="2">
    <source>
        <dbReference type="EMBL" id="NYD56991.1"/>
    </source>
</evidence>
<keyword evidence="3" id="KW-1185">Reference proteome</keyword>
<keyword evidence="1" id="KW-0472">Membrane</keyword>
<sequence>MDVSVPLPLVADERLVAATVLLLLALVLVLVGLVLLRRR</sequence>